<dbReference type="UniPathway" id="UPA00028">
    <property type="reaction ID" value="UER00002"/>
</dbReference>
<keyword evidence="8 9" id="KW-0670">Pyruvate</keyword>
<dbReference type="EC" id="4.1.1.11" evidence="9"/>
<comment type="caution">
    <text evidence="14">The sequence shown here is derived from an EMBL/GenBank/DDBJ whole genome shotgun (WGS) entry which is preliminary data.</text>
</comment>
<comment type="cofactor">
    <cofactor evidence="9 10">
        <name>pyruvate</name>
        <dbReference type="ChEBI" id="CHEBI:15361"/>
    </cofactor>
    <text evidence="9 10">Binds 1 pyruvoyl group covalently per subunit.</text>
</comment>
<feature type="binding site" evidence="9 11">
    <location>
        <begin position="73"/>
        <end position="75"/>
    </location>
    <ligand>
        <name>substrate</name>
    </ligand>
</feature>
<comment type="PTM">
    <text evidence="9 12">Is synthesized initially as an inactive proenzyme, which is activated by self-cleavage at a specific serine bond to produce a beta-subunit with a hydroxyl group at its C-terminus and an alpha-subunit with a pyruvoyl group at its N-terminus.</text>
</comment>
<dbReference type="PANTHER" id="PTHR21012:SF0">
    <property type="entry name" value="ASPARTATE 1-DECARBOXYLASE"/>
    <property type="match status" value="1"/>
</dbReference>
<name>A0A7C3GDS1_9BACT</name>
<dbReference type="AlphaFoldDB" id="A0A7C3GDS1"/>
<sequence length="123" mass="13760">MYRKFLKSKLHRIRVTGCELYYEGSLTLDPALMEAAGLAPLEAVWVYNLTNGARFETYVIRGEPGSGEVILNGAAARLGQVGDEIIVVAYAWVPEEALADFRARLVYVDENNRIREVKEARPS</sequence>
<dbReference type="PIRSF" id="PIRSF006246">
    <property type="entry name" value="Asp_decarbox"/>
    <property type="match status" value="1"/>
</dbReference>
<dbReference type="SUPFAM" id="SSF50692">
    <property type="entry name" value="ADC-like"/>
    <property type="match status" value="1"/>
</dbReference>
<comment type="function">
    <text evidence="9">Catalyzes the pyruvoyl-dependent decarboxylation of aspartate to produce beta-alanine.</text>
</comment>
<evidence type="ECO:0000256" key="11">
    <source>
        <dbReference type="PIRSR" id="PIRSR006246-2"/>
    </source>
</evidence>
<keyword evidence="5 9" id="KW-0865">Zymogen</keyword>
<evidence type="ECO:0000256" key="6">
    <source>
        <dbReference type="ARBA" id="ARBA00023239"/>
    </source>
</evidence>
<keyword evidence="4 9" id="KW-0068">Autocatalytic cleavage</keyword>
<evidence type="ECO:0000256" key="3">
    <source>
        <dbReference type="ARBA" id="ARBA00022793"/>
    </source>
</evidence>
<dbReference type="Proteomes" id="UP000886043">
    <property type="component" value="Unassembled WGS sequence"/>
</dbReference>
<keyword evidence="6 9" id="KW-0456">Lyase</keyword>
<evidence type="ECO:0000256" key="4">
    <source>
        <dbReference type="ARBA" id="ARBA00022813"/>
    </source>
</evidence>
<keyword evidence="3 9" id="KW-0210">Decarboxylase</keyword>
<proteinExistence type="inferred from homology"/>
<evidence type="ECO:0000313" key="14">
    <source>
        <dbReference type="EMBL" id="HFC97697.1"/>
    </source>
</evidence>
<accession>A0A7C3GDS1</accession>
<keyword evidence="2 9" id="KW-0566">Pantothenate biosynthesis</keyword>
<evidence type="ECO:0000256" key="13">
    <source>
        <dbReference type="PIRSR" id="PIRSR006246-5"/>
    </source>
</evidence>
<gene>
    <name evidence="9" type="primary">panD</name>
    <name evidence="14" type="ORF">ENJ40_04455</name>
</gene>
<dbReference type="GO" id="GO:0006523">
    <property type="term" value="P:alanine biosynthetic process"/>
    <property type="evidence" value="ECO:0007669"/>
    <property type="project" value="InterPro"/>
</dbReference>
<dbReference type="HAMAP" id="MF_00446">
    <property type="entry name" value="PanD"/>
    <property type="match status" value="1"/>
</dbReference>
<comment type="pathway">
    <text evidence="9">Cofactor biosynthesis; (R)-pantothenate biosynthesis; beta-alanine from L-aspartate: step 1/1.</text>
</comment>
<dbReference type="GO" id="GO:0015940">
    <property type="term" value="P:pantothenate biosynthetic process"/>
    <property type="evidence" value="ECO:0007669"/>
    <property type="project" value="UniProtKB-UniRule"/>
</dbReference>
<dbReference type="EMBL" id="DRMH01000056">
    <property type="protein sequence ID" value="HFC97697.1"/>
    <property type="molecule type" value="Genomic_DNA"/>
</dbReference>
<keyword evidence="1 9" id="KW-0963">Cytoplasm</keyword>
<dbReference type="Pfam" id="PF02261">
    <property type="entry name" value="Asp_decarbox"/>
    <property type="match status" value="1"/>
</dbReference>
<dbReference type="PANTHER" id="PTHR21012">
    <property type="entry name" value="ASPARTATE 1-DECARBOXYLASE"/>
    <property type="match status" value="1"/>
</dbReference>
<dbReference type="GO" id="GO:0005829">
    <property type="term" value="C:cytosol"/>
    <property type="evidence" value="ECO:0007669"/>
    <property type="project" value="TreeGrafter"/>
</dbReference>
<organism evidence="14">
    <name type="scientific">Thermosulfurimonas dismutans</name>
    <dbReference type="NCBI Taxonomy" id="999894"/>
    <lineage>
        <taxon>Bacteria</taxon>
        <taxon>Pseudomonadati</taxon>
        <taxon>Thermodesulfobacteriota</taxon>
        <taxon>Thermodesulfobacteria</taxon>
        <taxon>Thermodesulfobacteriales</taxon>
        <taxon>Thermodesulfobacteriaceae</taxon>
        <taxon>Thermosulfurimonas</taxon>
    </lineage>
</organism>
<comment type="similarity">
    <text evidence="9">Belongs to the PanD family.</text>
</comment>
<evidence type="ECO:0000256" key="9">
    <source>
        <dbReference type="HAMAP-Rule" id="MF_00446"/>
    </source>
</evidence>
<feature type="active site" description="Proton donor" evidence="9 10">
    <location>
        <position position="58"/>
    </location>
</feature>
<comment type="catalytic activity">
    <reaction evidence="9">
        <text>L-aspartate + H(+) = beta-alanine + CO2</text>
        <dbReference type="Rhea" id="RHEA:19497"/>
        <dbReference type="ChEBI" id="CHEBI:15378"/>
        <dbReference type="ChEBI" id="CHEBI:16526"/>
        <dbReference type="ChEBI" id="CHEBI:29991"/>
        <dbReference type="ChEBI" id="CHEBI:57966"/>
        <dbReference type="EC" id="4.1.1.11"/>
    </reaction>
</comment>
<evidence type="ECO:0000256" key="8">
    <source>
        <dbReference type="ARBA" id="ARBA00023317"/>
    </source>
</evidence>
<dbReference type="Gene3D" id="2.40.40.20">
    <property type="match status" value="1"/>
</dbReference>
<evidence type="ECO:0000256" key="10">
    <source>
        <dbReference type="PIRSR" id="PIRSR006246-1"/>
    </source>
</evidence>
<evidence type="ECO:0000256" key="2">
    <source>
        <dbReference type="ARBA" id="ARBA00022655"/>
    </source>
</evidence>
<dbReference type="InterPro" id="IPR003190">
    <property type="entry name" value="Asp_decarbox"/>
</dbReference>
<feature type="chain" id="PRO_5028544774" description="Aspartate 1-decarboxylase beta chain" evidence="9 13">
    <location>
        <begin position="1"/>
        <end position="24"/>
    </location>
</feature>
<evidence type="ECO:0000256" key="7">
    <source>
        <dbReference type="ARBA" id="ARBA00023270"/>
    </source>
</evidence>
<evidence type="ECO:0000256" key="1">
    <source>
        <dbReference type="ARBA" id="ARBA00022490"/>
    </source>
</evidence>
<feature type="binding site" evidence="9 11">
    <location>
        <position position="57"/>
    </location>
    <ligand>
        <name>substrate</name>
    </ligand>
</feature>
<evidence type="ECO:0000256" key="12">
    <source>
        <dbReference type="PIRSR" id="PIRSR006246-3"/>
    </source>
</evidence>
<comment type="subunit">
    <text evidence="9">Heterooctamer of four alpha and four beta subunits.</text>
</comment>
<dbReference type="GO" id="GO:0004068">
    <property type="term" value="F:aspartate 1-decarboxylase activity"/>
    <property type="evidence" value="ECO:0007669"/>
    <property type="project" value="UniProtKB-UniRule"/>
</dbReference>
<protein>
    <recommendedName>
        <fullName evidence="9">Aspartate 1-decarboxylase</fullName>
        <ecNumber evidence="9">4.1.1.11</ecNumber>
    </recommendedName>
    <alternativeName>
        <fullName evidence="9">Aspartate alpha-decarboxylase</fullName>
    </alternativeName>
    <component>
        <recommendedName>
            <fullName evidence="9">Aspartate 1-decarboxylase beta chain</fullName>
        </recommendedName>
    </component>
    <component>
        <recommendedName>
            <fullName evidence="9">Aspartate 1-decarboxylase alpha chain</fullName>
        </recommendedName>
    </component>
</protein>
<comment type="subcellular location">
    <subcellularLocation>
        <location evidence="9">Cytoplasm</location>
    </subcellularLocation>
</comment>
<dbReference type="CDD" id="cd06919">
    <property type="entry name" value="Asp_decarbox"/>
    <property type="match status" value="1"/>
</dbReference>
<dbReference type="InterPro" id="IPR009010">
    <property type="entry name" value="Asp_de-COase-like_dom_sf"/>
</dbReference>
<feature type="active site" description="Schiff-base intermediate with substrate; via pyruvic acid" evidence="9 10">
    <location>
        <position position="25"/>
    </location>
</feature>
<feature type="chain" id="PRO_5028544773" description="Aspartate 1-decarboxylase alpha chain" evidence="9 13">
    <location>
        <begin position="25"/>
        <end position="123"/>
    </location>
</feature>
<evidence type="ECO:0000256" key="5">
    <source>
        <dbReference type="ARBA" id="ARBA00023145"/>
    </source>
</evidence>
<dbReference type="NCBIfam" id="TIGR00223">
    <property type="entry name" value="panD"/>
    <property type="match status" value="1"/>
</dbReference>
<reference evidence="14" key="1">
    <citation type="journal article" date="2020" name="mSystems">
        <title>Genome- and Community-Level Interaction Insights into Carbon Utilization and Element Cycling Functions of Hydrothermarchaeota in Hydrothermal Sediment.</title>
        <authorList>
            <person name="Zhou Z."/>
            <person name="Liu Y."/>
            <person name="Xu W."/>
            <person name="Pan J."/>
            <person name="Luo Z.H."/>
            <person name="Li M."/>
        </authorList>
    </citation>
    <scope>NUCLEOTIDE SEQUENCE [LARGE SCALE GENOMIC DNA]</scope>
    <source>
        <strain evidence="14">HyVt-483</strain>
    </source>
</reference>
<feature type="modified residue" description="Pyruvic acid (Ser)" evidence="9 12">
    <location>
        <position position="25"/>
    </location>
</feature>
<keyword evidence="7 9" id="KW-0704">Schiff base</keyword>